<name>A0A9W6BKR5_9CHLO</name>
<evidence type="ECO:0000313" key="3">
    <source>
        <dbReference type="Proteomes" id="UP001165080"/>
    </source>
</evidence>
<feature type="region of interest" description="Disordered" evidence="1">
    <location>
        <begin position="560"/>
        <end position="615"/>
    </location>
</feature>
<feature type="compositionally biased region" description="Gly residues" evidence="1">
    <location>
        <begin position="590"/>
        <end position="610"/>
    </location>
</feature>
<feature type="region of interest" description="Disordered" evidence="1">
    <location>
        <begin position="1873"/>
        <end position="1902"/>
    </location>
</feature>
<feature type="region of interest" description="Disordered" evidence="1">
    <location>
        <begin position="211"/>
        <end position="331"/>
    </location>
</feature>
<feature type="compositionally biased region" description="Low complexity" evidence="1">
    <location>
        <begin position="249"/>
        <end position="264"/>
    </location>
</feature>
<feature type="region of interest" description="Disordered" evidence="1">
    <location>
        <begin position="1329"/>
        <end position="1377"/>
    </location>
</feature>
<evidence type="ECO:0000256" key="1">
    <source>
        <dbReference type="SAM" id="MobiDB-lite"/>
    </source>
</evidence>
<dbReference type="EMBL" id="BRXU01000007">
    <property type="protein sequence ID" value="GLC53226.1"/>
    <property type="molecule type" value="Genomic_DNA"/>
</dbReference>
<protein>
    <submittedName>
        <fullName evidence="2">Uncharacterized protein</fullName>
    </submittedName>
</protein>
<keyword evidence="3" id="KW-1185">Reference proteome</keyword>
<accession>A0A9W6BKR5</accession>
<feature type="compositionally biased region" description="Pro residues" evidence="1">
    <location>
        <begin position="1990"/>
        <end position="2000"/>
    </location>
</feature>
<feature type="compositionally biased region" description="Low complexity" evidence="1">
    <location>
        <begin position="33"/>
        <end position="57"/>
    </location>
</feature>
<sequence length="2351" mass="235958">MRRRTLRLLQLGPYSRFWRAATPVRSREPWRPPGASGEPAASATGAAAVRSSAADAKPPGPLGRLLHQPQPTAPHSDACPRQTNASSLNHPKPQVPQSPPARPVPTYPPWPQRHTSHLVLNYPLPSARRSWDPTPPAGAIAATNARGVSLAAAAAPVMGLRPTTSGYPAAAVARACGRSRCRTASTWAPRRDGSPGRAGSPGVTAAAAAAAVSGTPDAGAARCDDAPPPQPRRTDAGRDRRWKERQVGAVAAAAAEPPSLHVAATAAEPSRLRDAATSPSRTQRRQRSSGVIDDTGTPAPRNRPAAAPPRDGKAGGPPPPPPPPAPSPASVAPLQAADLLAPTPRRSAAVAAAGGTVAVSELKAGDVGPHRHFIRATDGIGEALAVARRAALSRDPRVRRQIGAQLLAWLRPQTPAPPPGDEDSAAAAGAGGAIPAAAAVELAVVCPDLFITDKAVWDRLLWSVADAAAAAAAEAGVTHGSVACPAAAERPPEAAARSAWAAWELALVLRAAAACGQADTNSPQLFLLRQSLSRILHRGLLPQSQPSLLTALSLAAPLRSAPAEGRQGLSRTRQSGPEEELIRQVAAADTGGGGGPVTDAGTGGSWGRDGGQGREEAGRGLLALLHAAGELTRPPTQTPPVAATRPAEAQANPEPAAAAILERAGVVEAALRELLACTPAARPGREVKAPTAALPGGGGGGGDSSLPTRGPAPSGEIDGGILTHSRLGAAASLRAALTAWRLLLAADGGPRRPDDEAAAARTAATGAGAPRAAAAAAVEVDGELVQQLVRFVRCLADRLLPEARGSSGGDGGSGGSGNDLRVVLRGMSMAWRSWPDLHRHPGLSRSVWEALRATAALAAAPADPWVIDGPRSGSPRVVCETASAAAATAADTLSDGAAVAWGRDGGCTAAVAAATLPSAAAAAAADVLLLDMCRLAAATFYTRAESSGSDVDVSDGDAASDGLHGRKRRRRYLIGGGGADGNSSAGGDSPNADDLLLLVRTVEGLRRKADRAASVTAATTGHLRSAAASGGDACGGAGTPRFRRGLTELESIVQASASAYLRYATGPAAAAEDGDTPLAASSLPWEASGSGAVLGLTASVVLTEYLARSSRVPDWHLLWRLMRSHAAAAAADPAPCTDPGGGGSDAAALGARGAAAAAVAVADRVLRSSDAELRRWCWPRTAVRLAEALAEAAGLAADGGVAAAAASGGDGGSAANAAAAAMEAAAERLLLHTATAAVDLEEPDLAEALTWLRSAAVLEGGRHRRSGGAAAAAQQAWDHVSEWQRPADDGARGNGGCADGLGDRGDGPLAAELERVAAHSETLLLRQQQYQRQEHYHRQSRGRARTVATDDGGGGGGDGWEAAIGDSGGRSSGTVGSGLLDAASGAVASGGSNSNSRRRAGGDGGAALRAIGQLLEADAEAPEGCSCLPPALLDACVEMIAAAAAGAKNGAAGASAERLRAAPWGGFQASARAGPAAAIHAGGDGGGAAEDGVLWVAAAQALGWLAARRVVPDGHLLLPLLDAVAGPAAGAAVGRPRGADPWVSAGGADPRVNAGGERHVQLQLQLQHVAAATLAVATLADTAAEAEADVASQLYDAARRLATSLRRMPSDRPLPLPQLAALCSALRRLGALDPPLLLHLTHHQRNRQRRRQPLARPLPFTSAAAAAAAAGGPTRRSLGRSNGELQHGPAAASAAAAAARLLPLVATVLLRPAPNSAAAAGPLFPSSVGATDAPAGLVEYTFRGFGGGPGVADGGGGGGSPDGGLAAAAAAADLAAWLAAVLSRGVEAVPPAALLSAWCAAQDIAAIVTDSGGGDGGGDGGGGGGGGVVRSAAATAAEGWLGELRASATRRLLATGVDGLLLHQLAALMRCLEPPQQHNRRNRHKHRNRSDSPEPDSQPAAAAAEATAAAAAAAAAVQCGRPGEVQHAGSWFQRWLRPDLPWAAPPGRSDGTSADPSDGLQGRWEKEGEEEGEVAVAVAPLLDGREAPSPLSPPRPPPPLFSDATSPQIQPAVDEEVAAAAEEEQQQQRRLSQQVLGALLCRTTRGGDAYEAPADVVAAALRDLAAAGALRASPPLAASLVDGLVFRIADDASVDGLAAVAAALAAGGGGGAAAATDPWVGHCEARGLLDELASGLQRRLRLQPETVTTEHLTAMASYMYDVATAVGGVGGGGVGNLPGCGGVLRALSRGLAARAEQLSPAQAMGVAAVFSEPRLRDMHLLQRLTAAVAVVSGQPYTAEQLLRLAQTLYSAGLRDQQLFAPLATALRARAETEEAAPSGGATTAAAIAAAAASGGGGVGGGLDTRTLQAAISLLRGVRLYADAEALQQVFVAQMRCAQAPPAGRRRRDLAA</sequence>
<evidence type="ECO:0000313" key="2">
    <source>
        <dbReference type="EMBL" id="GLC53226.1"/>
    </source>
</evidence>
<dbReference type="Proteomes" id="UP001165080">
    <property type="component" value="Unassembled WGS sequence"/>
</dbReference>
<feature type="region of interest" description="Disordered" evidence="1">
    <location>
        <begin position="684"/>
        <end position="719"/>
    </location>
</feature>
<comment type="caution">
    <text evidence="2">The sequence shown here is derived from an EMBL/GenBank/DDBJ whole genome shotgun (WGS) entry which is preliminary data.</text>
</comment>
<feature type="compositionally biased region" description="Basic residues" evidence="1">
    <location>
        <begin position="1878"/>
        <end position="1888"/>
    </location>
</feature>
<organism evidence="2 3">
    <name type="scientific">Pleodorina starrii</name>
    <dbReference type="NCBI Taxonomy" id="330485"/>
    <lineage>
        <taxon>Eukaryota</taxon>
        <taxon>Viridiplantae</taxon>
        <taxon>Chlorophyta</taxon>
        <taxon>core chlorophytes</taxon>
        <taxon>Chlorophyceae</taxon>
        <taxon>CS clade</taxon>
        <taxon>Chlamydomonadales</taxon>
        <taxon>Volvocaceae</taxon>
        <taxon>Pleodorina</taxon>
    </lineage>
</organism>
<feature type="region of interest" description="Disordered" evidence="1">
    <location>
        <begin position="1941"/>
        <end position="2006"/>
    </location>
</feature>
<feature type="compositionally biased region" description="Pro residues" evidence="1">
    <location>
        <begin position="316"/>
        <end position="327"/>
    </location>
</feature>
<feature type="region of interest" description="Disordered" evidence="1">
    <location>
        <begin position="185"/>
        <end position="204"/>
    </location>
</feature>
<feature type="compositionally biased region" description="Low complexity" evidence="1">
    <location>
        <begin position="298"/>
        <end position="309"/>
    </location>
</feature>
<feature type="compositionally biased region" description="Low complexity" evidence="1">
    <location>
        <begin position="211"/>
        <end position="221"/>
    </location>
</feature>
<feature type="compositionally biased region" description="Pro residues" evidence="1">
    <location>
        <begin position="93"/>
        <end position="111"/>
    </location>
</feature>
<feature type="region of interest" description="Disordered" evidence="1">
    <location>
        <begin position="17"/>
        <end position="112"/>
    </location>
</feature>
<proteinExistence type="predicted"/>
<dbReference type="CDD" id="cd22541">
    <property type="entry name" value="SP5_N"/>
    <property type="match status" value="1"/>
</dbReference>
<reference evidence="2 3" key="1">
    <citation type="journal article" date="2023" name="Commun. Biol.">
        <title>Reorganization of the ancestral sex-determining regions during the evolution of trioecy in Pleodorina starrii.</title>
        <authorList>
            <person name="Takahashi K."/>
            <person name="Suzuki S."/>
            <person name="Kawai-Toyooka H."/>
            <person name="Yamamoto K."/>
            <person name="Hamaji T."/>
            <person name="Ootsuki R."/>
            <person name="Yamaguchi H."/>
            <person name="Kawachi M."/>
            <person name="Higashiyama T."/>
            <person name="Nozaki H."/>
        </authorList>
    </citation>
    <scope>NUCLEOTIDE SEQUENCE [LARGE SCALE GENOMIC DNA]</scope>
    <source>
        <strain evidence="2 3">NIES-4479</strain>
    </source>
</reference>
<gene>
    <name evidence="2" type="primary">PLEST008751</name>
    <name evidence="2" type="ORF">PLESTB_000721700</name>
</gene>
<feature type="compositionally biased region" description="Basic and acidic residues" evidence="1">
    <location>
        <begin position="232"/>
        <end position="246"/>
    </location>
</feature>
<feature type="region of interest" description="Disordered" evidence="1">
    <location>
        <begin position="1285"/>
        <end position="1308"/>
    </location>
</feature>